<accession>A0A3Q1BLC9</accession>
<evidence type="ECO:0000256" key="10">
    <source>
        <dbReference type="ARBA" id="ARBA00044721"/>
    </source>
</evidence>
<evidence type="ECO:0000256" key="12">
    <source>
        <dbReference type="RuleBase" id="RU363075"/>
    </source>
</evidence>
<feature type="transmembrane region" description="Helical" evidence="12">
    <location>
        <begin position="67"/>
        <end position="89"/>
    </location>
</feature>
<dbReference type="OrthoDB" id="19039at2759"/>
<dbReference type="EC" id="2.4.1.-" evidence="12"/>
<evidence type="ECO:0000256" key="2">
    <source>
        <dbReference type="ARBA" id="ARBA00004922"/>
    </source>
</evidence>
<evidence type="ECO:0000256" key="9">
    <source>
        <dbReference type="ARBA" id="ARBA00023136"/>
    </source>
</evidence>
<dbReference type="InterPro" id="IPR005599">
    <property type="entry name" value="GPI_mannosylTrfase"/>
</dbReference>
<feature type="transmembrane region" description="Helical" evidence="12">
    <location>
        <begin position="7"/>
        <end position="26"/>
    </location>
</feature>
<comment type="catalytic activity">
    <reaction evidence="11">
        <text>an alpha-D-Man-(1-&gt;2)-alpha-D-Man-(1-&gt;2)-alpha-D-Man-(1-&gt;3)-[alpha-D-Man-(1-&gt;2)-alpha-D-Man-(1-&gt;3)-alpha-D-Man-(1-&gt;6)]-beta-D-Man-(1-&gt;4)-beta-D-GlcNAc-(1-&gt;4)-alpha-D-GlcNAc-diphospho-di-trans,poly-cis-dolichol + a di-trans,poly-cis-dolichyl beta-D-mannosyl phosphate = an alpha-D-Man-(1-&gt;2)-alpha-D-Man-(1-&gt;2)-alpha-D-Man-(1-&gt;3)-[alpha-D-Man-(1-&gt;2)-alpha-D-Man-(1-&gt;3)-[alpha-D-Man-(1-&gt;6)]-alpha-D-Man-(1-&gt;6)]-beta-D-Man-(1-&gt;4)-beta-D-GlcNAc-(1-&gt;4)-alpha-D-GlcNAc-diphospho-di-trans,poly-cis-dolichol + a di-trans,poly-cis-dolichyl phosphate + H(+)</text>
        <dbReference type="Rhea" id="RHEA:29535"/>
        <dbReference type="Rhea" id="RHEA-COMP:19498"/>
        <dbReference type="Rhea" id="RHEA-COMP:19501"/>
        <dbReference type="Rhea" id="RHEA-COMP:19518"/>
        <dbReference type="Rhea" id="RHEA-COMP:19519"/>
        <dbReference type="ChEBI" id="CHEBI:15378"/>
        <dbReference type="ChEBI" id="CHEBI:57683"/>
        <dbReference type="ChEBI" id="CHEBI:58211"/>
        <dbReference type="ChEBI" id="CHEBI:132517"/>
        <dbReference type="ChEBI" id="CHEBI:132519"/>
        <dbReference type="EC" id="2.4.1.260"/>
    </reaction>
    <physiologicalReaction direction="left-to-right" evidence="11">
        <dbReference type="Rhea" id="RHEA:29536"/>
    </physiologicalReaction>
</comment>
<dbReference type="GeneTree" id="ENSGT00950000183090"/>
<evidence type="ECO:0000256" key="11">
    <source>
        <dbReference type="ARBA" id="ARBA00048899"/>
    </source>
</evidence>
<comment type="similarity">
    <text evidence="3 12">Belongs to the glycosyltransferase 22 family.</text>
</comment>
<keyword evidence="7 12" id="KW-0256">Endoplasmic reticulum</keyword>
<name>A0A3Q1BLC9_AMPOC</name>
<evidence type="ECO:0000313" key="14">
    <source>
        <dbReference type="Proteomes" id="UP001501940"/>
    </source>
</evidence>
<feature type="transmembrane region" description="Helical" evidence="12">
    <location>
        <begin position="96"/>
        <end position="114"/>
    </location>
</feature>
<feature type="transmembrane region" description="Helical" evidence="12">
    <location>
        <begin position="120"/>
        <end position="139"/>
    </location>
</feature>
<dbReference type="GO" id="GO:0052917">
    <property type="term" value="F:dol-P-Man:Man(7)GlcNAc(2)-PP-Dol alpha-1,6-mannosyltransferase activity"/>
    <property type="evidence" value="ECO:0007669"/>
    <property type="project" value="UniProtKB-EC"/>
</dbReference>
<feature type="transmembrane region" description="Helical" evidence="12">
    <location>
        <begin position="146"/>
        <end position="165"/>
    </location>
</feature>
<dbReference type="OMA" id="WWVEVRM"/>
<dbReference type="GO" id="GO:0006487">
    <property type="term" value="P:protein N-linked glycosylation"/>
    <property type="evidence" value="ECO:0007669"/>
    <property type="project" value="TreeGrafter"/>
</dbReference>
<sequence>MAEKRTVLGLPLLFLLISVALLHLLICPFTKVEESFNLQATHDILYHRLDLDKYDHHEFPGVVPRTFLGPLFLSTLSSPVVFLSSLLDAPKFYTQLIVRASLGVCVIGALWHMQREVRRQFGSTVATLFCLTCASQFHLMFYSTRTLPNVFALPIVLVAFTSWMAQKHGRFISLSALVIIVFRSELCIFLGLMLLISLLSRRLGLLQMLYCAAPAGILSLALTVAVDTFFWRKPLWPEGQVLWYNTILNKSSNWGISFHLLKMRLLLLPTVGFILIYSALPHKELRFIIYTFPVLSLVAARGCSFILCNYQKSWMYKLGSAVVVGQLLTNALYSSICLQVSHHNYPGGRGMQELHQMLPHTADVLLHIDTFAAETGVSRFLEQNRNWRYDKREDLSPTSPEIKMYSHLLMEANVTKIQLLHYTHQPLAFIEGFSNIAFDLLHFPPVRVRLERKTVLMERKTEVRLPKE</sequence>
<keyword evidence="6 12" id="KW-0812">Transmembrane</keyword>
<evidence type="ECO:0000256" key="5">
    <source>
        <dbReference type="ARBA" id="ARBA00022679"/>
    </source>
</evidence>
<comment type="function">
    <text evidence="10">Mannosyltransferase that operates in the biosynthetic pathway of dolichol-linked oligosaccharides, the glycan precursors employed in protein asparagine (N)-glycosylation. The assembly of dolichol-linked oligosaccharides begins on the cytosolic side of the endoplasmic reticulum membrane and finishes in its lumen. The sequential addition of sugars to dolichol pyrophosphate produces dolichol-linked oligosaccharides containing fourteen sugars, including two GlcNAcs, nine mannoses and three glucoses. Once assembled, the oligosaccharide is transferred from the lipid to nascent proteins by oligosaccharyltransferases. In the lumen of the endoplasmic reticulum, adds the eighth mannose residue in an alpha-1,6 linkage onto Man(7)GlcNAc(2)-PP-dolichol to produce Man(8)GlcNAc(2)-PP-dolichol.</text>
</comment>
<dbReference type="Ensembl" id="ENSAOCT00000022689.2">
    <property type="protein sequence ID" value="ENSAOCP00000014363.2"/>
    <property type="gene ID" value="ENSAOCG00000019020.2"/>
</dbReference>
<comment type="pathway">
    <text evidence="2">Protein modification; protein glycosylation.</text>
</comment>
<evidence type="ECO:0000256" key="7">
    <source>
        <dbReference type="ARBA" id="ARBA00022824"/>
    </source>
</evidence>
<evidence type="ECO:0000256" key="1">
    <source>
        <dbReference type="ARBA" id="ARBA00004477"/>
    </source>
</evidence>
<keyword evidence="4 12" id="KW-0328">Glycosyltransferase</keyword>
<feature type="transmembrane region" description="Helical" evidence="12">
    <location>
        <begin position="261"/>
        <end position="280"/>
    </location>
</feature>
<keyword evidence="14" id="KW-1185">Reference proteome</keyword>
<feature type="transmembrane region" description="Helical" evidence="12">
    <location>
        <begin position="208"/>
        <end position="231"/>
    </location>
</feature>
<dbReference type="PANTHER" id="PTHR22760:SF1">
    <property type="entry name" value="DOL-P-MAN:MAN(7)GLCNAC(2)-PP-DOL ALPHA-1,6-MANNOSYLTRANSFERASE"/>
    <property type="match status" value="1"/>
</dbReference>
<keyword evidence="8 12" id="KW-1133">Transmembrane helix</keyword>
<reference evidence="13" key="3">
    <citation type="submission" date="2025-09" db="UniProtKB">
        <authorList>
            <consortium name="Ensembl"/>
        </authorList>
    </citation>
    <scope>IDENTIFICATION</scope>
</reference>
<dbReference type="UniPathway" id="UPA00378"/>
<protein>
    <recommendedName>
        <fullName evidence="12">Mannosyltransferase</fullName>
        <ecNumber evidence="12">2.4.1.-</ecNumber>
    </recommendedName>
</protein>
<reference evidence="13 14" key="1">
    <citation type="submission" date="2022-01" db="EMBL/GenBank/DDBJ databases">
        <title>A chromosome-scale genome assembly of the false clownfish, Amphiprion ocellaris.</title>
        <authorList>
            <person name="Ryu T."/>
        </authorList>
    </citation>
    <scope>NUCLEOTIDE SEQUENCE [LARGE SCALE GENOMIC DNA]</scope>
</reference>
<organism evidence="13 14">
    <name type="scientific">Amphiprion ocellaris</name>
    <name type="common">Clown anemonefish</name>
    <dbReference type="NCBI Taxonomy" id="80972"/>
    <lineage>
        <taxon>Eukaryota</taxon>
        <taxon>Metazoa</taxon>
        <taxon>Chordata</taxon>
        <taxon>Craniata</taxon>
        <taxon>Vertebrata</taxon>
        <taxon>Euteleostomi</taxon>
        <taxon>Actinopterygii</taxon>
        <taxon>Neopterygii</taxon>
        <taxon>Teleostei</taxon>
        <taxon>Neoteleostei</taxon>
        <taxon>Acanthomorphata</taxon>
        <taxon>Ovalentaria</taxon>
        <taxon>Pomacentridae</taxon>
        <taxon>Amphiprion</taxon>
    </lineage>
</organism>
<evidence type="ECO:0000256" key="4">
    <source>
        <dbReference type="ARBA" id="ARBA00022676"/>
    </source>
</evidence>
<dbReference type="STRING" id="80972.ENSAOCP00000014363"/>
<keyword evidence="5" id="KW-0808">Transferase</keyword>
<dbReference type="AlphaFoldDB" id="A0A3Q1BLC9"/>
<dbReference type="PANTHER" id="PTHR22760">
    <property type="entry name" value="GLYCOSYLTRANSFERASE"/>
    <property type="match status" value="1"/>
</dbReference>
<evidence type="ECO:0000313" key="13">
    <source>
        <dbReference type="Ensembl" id="ENSAOCP00000014363.2"/>
    </source>
</evidence>
<dbReference type="Pfam" id="PF03901">
    <property type="entry name" value="Glyco_transf_22"/>
    <property type="match status" value="2"/>
</dbReference>
<gene>
    <name evidence="13" type="primary">ALG12</name>
</gene>
<evidence type="ECO:0000256" key="8">
    <source>
        <dbReference type="ARBA" id="ARBA00022989"/>
    </source>
</evidence>
<evidence type="ECO:0000256" key="6">
    <source>
        <dbReference type="ARBA" id="ARBA00022692"/>
    </source>
</evidence>
<dbReference type="Proteomes" id="UP001501940">
    <property type="component" value="Chromosome 21"/>
</dbReference>
<comment type="subcellular location">
    <subcellularLocation>
        <location evidence="1 12">Endoplasmic reticulum membrane</location>
        <topology evidence="1 12">Multi-pass membrane protein</topology>
    </subcellularLocation>
</comment>
<feature type="transmembrane region" description="Helical" evidence="12">
    <location>
        <begin position="287"/>
        <end position="307"/>
    </location>
</feature>
<dbReference type="GO" id="GO:0005789">
    <property type="term" value="C:endoplasmic reticulum membrane"/>
    <property type="evidence" value="ECO:0007669"/>
    <property type="project" value="UniProtKB-SubCell"/>
</dbReference>
<reference evidence="13" key="2">
    <citation type="submission" date="2025-08" db="UniProtKB">
        <authorList>
            <consortium name="Ensembl"/>
        </authorList>
    </citation>
    <scope>IDENTIFICATION</scope>
</reference>
<proteinExistence type="inferred from homology"/>
<keyword evidence="9 12" id="KW-0472">Membrane</keyword>
<evidence type="ECO:0000256" key="3">
    <source>
        <dbReference type="ARBA" id="ARBA00007063"/>
    </source>
</evidence>
<feature type="transmembrane region" description="Helical" evidence="12">
    <location>
        <begin position="171"/>
        <end position="196"/>
    </location>
</feature>